<dbReference type="EMBL" id="AWFF01000027">
    <property type="protein sequence ID" value="KCZ55819.1"/>
    <property type="molecule type" value="Genomic_DNA"/>
</dbReference>
<reference evidence="3 4" key="1">
    <citation type="journal article" date="2014" name="Antonie Van Leeuwenhoek">
        <title>Hyphomonas beringensis sp. nov. and Hyphomonas chukchiensis sp. nov., isolated from surface seawater of the Bering Sea and Chukchi Sea.</title>
        <authorList>
            <person name="Li C."/>
            <person name="Lai Q."/>
            <person name="Li G."/>
            <person name="Dong C."/>
            <person name="Wang J."/>
            <person name="Liao Y."/>
            <person name="Shao Z."/>
        </authorList>
    </citation>
    <scope>NUCLEOTIDE SEQUENCE [LARGE SCALE GENOMIC DNA]</scope>
    <source>
        <strain evidence="3 4">25B14_1</strain>
    </source>
</reference>
<evidence type="ECO:0000313" key="3">
    <source>
        <dbReference type="EMBL" id="KCZ55819.1"/>
    </source>
</evidence>
<gene>
    <name evidence="3" type="ORF">HY29_10670</name>
</gene>
<accession>A0A062UGW4</accession>
<dbReference type="AlphaFoldDB" id="A0A062UGW4"/>
<evidence type="ECO:0008006" key="5">
    <source>
        <dbReference type="Google" id="ProtNLM"/>
    </source>
</evidence>
<evidence type="ECO:0000256" key="1">
    <source>
        <dbReference type="SAM" id="MobiDB-lite"/>
    </source>
</evidence>
<evidence type="ECO:0000256" key="2">
    <source>
        <dbReference type="SAM" id="SignalP"/>
    </source>
</evidence>
<comment type="caution">
    <text evidence="3">The sequence shown here is derived from an EMBL/GenBank/DDBJ whole genome shotgun (WGS) entry which is preliminary data.</text>
</comment>
<feature type="signal peptide" evidence="2">
    <location>
        <begin position="1"/>
        <end position="21"/>
    </location>
</feature>
<dbReference type="STRING" id="1280946.HY29_10670"/>
<proteinExistence type="predicted"/>
<evidence type="ECO:0000313" key="4">
    <source>
        <dbReference type="Proteomes" id="UP000027037"/>
    </source>
</evidence>
<name>A0A062UGW4_9PROT</name>
<organism evidence="3 4">
    <name type="scientific">Hyphomonas beringensis</name>
    <dbReference type="NCBI Taxonomy" id="1280946"/>
    <lineage>
        <taxon>Bacteria</taxon>
        <taxon>Pseudomonadati</taxon>
        <taxon>Pseudomonadota</taxon>
        <taxon>Alphaproteobacteria</taxon>
        <taxon>Hyphomonadales</taxon>
        <taxon>Hyphomonadaceae</taxon>
        <taxon>Hyphomonas</taxon>
    </lineage>
</organism>
<sequence>MRKLTGLVAGLFLLGALSACHTDPFSTKPEVNVKLPAKKAPADDKTEDADEKNPSQS</sequence>
<protein>
    <recommendedName>
        <fullName evidence="5">Argininosuccinate lyase</fullName>
    </recommendedName>
</protein>
<feature type="region of interest" description="Disordered" evidence="1">
    <location>
        <begin position="23"/>
        <end position="57"/>
    </location>
</feature>
<keyword evidence="2" id="KW-0732">Signal</keyword>
<dbReference type="PATRIC" id="fig|1280946.3.peg.930"/>
<dbReference type="Proteomes" id="UP000027037">
    <property type="component" value="Unassembled WGS sequence"/>
</dbReference>
<dbReference type="RefSeq" id="WP_155838203.1">
    <property type="nucleotide sequence ID" value="NZ_AWFF01000027.1"/>
</dbReference>
<feature type="chain" id="PRO_5001619290" description="Argininosuccinate lyase" evidence="2">
    <location>
        <begin position="22"/>
        <end position="57"/>
    </location>
</feature>
<keyword evidence="4" id="KW-1185">Reference proteome</keyword>
<dbReference type="PROSITE" id="PS51257">
    <property type="entry name" value="PROKAR_LIPOPROTEIN"/>
    <property type="match status" value="1"/>
</dbReference>